<sequence length="214" mass="24360">MATMTRPPEPIAQHIILHNISWTTYQRLLAEHEGRQSPRFVYDRGDLEIMVLSFEHEQFNRLLADIFTLIAVEMELEFTNAGSTTFNRQDLARGFEPDTCFYIEHADDITGKKRIDLATDPPPDLVIEVDITSPSLDKLPVYAAVGVPEVWHFDGERIVILALTGDTYTAQDQSAAVPHLTSQQLSDFISSSQQMKHVAWLRSIRDWARHQIGD</sequence>
<evidence type="ECO:0000313" key="2">
    <source>
        <dbReference type="EMBL" id="ETX03567.1"/>
    </source>
</evidence>
<protein>
    <recommendedName>
        <fullName evidence="1">Putative restriction endonuclease domain-containing protein</fullName>
    </recommendedName>
</protein>
<dbReference type="EMBL" id="AZHX01001413">
    <property type="protein sequence ID" value="ETX03567.1"/>
    <property type="molecule type" value="Genomic_DNA"/>
</dbReference>
<evidence type="ECO:0000259" key="1">
    <source>
        <dbReference type="Pfam" id="PF05685"/>
    </source>
</evidence>
<dbReference type="SUPFAM" id="SSF52980">
    <property type="entry name" value="Restriction endonuclease-like"/>
    <property type="match status" value="1"/>
</dbReference>
<comment type="caution">
    <text evidence="2">The sequence shown here is derived from an EMBL/GenBank/DDBJ whole genome shotgun (WGS) entry which is preliminary data.</text>
</comment>
<dbReference type="Gene3D" id="3.90.1570.10">
    <property type="entry name" value="tt1808, chain A"/>
    <property type="match status" value="1"/>
</dbReference>
<dbReference type="InterPro" id="IPR011335">
    <property type="entry name" value="Restrct_endonuc-II-like"/>
</dbReference>
<keyword evidence="3" id="KW-1185">Reference proteome</keyword>
<dbReference type="HOGENOM" id="CLU_098557_0_0_7"/>
<dbReference type="PANTHER" id="PTHR47152">
    <property type="entry name" value="SLR2084 PROTEIN-RELATED"/>
    <property type="match status" value="1"/>
</dbReference>
<organism evidence="2 3">
    <name type="scientific">Candidatus Entotheonella gemina</name>
    <dbReference type="NCBI Taxonomy" id="1429439"/>
    <lineage>
        <taxon>Bacteria</taxon>
        <taxon>Pseudomonadati</taxon>
        <taxon>Nitrospinota/Tectimicrobiota group</taxon>
        <taxon>Candidatus Tectimicrobiota</taxon>
        <taxon>Candidatus Entotheonellia</taxon>
        <taxon>Candidatus Entotheonellales</taxon>
        <taxon>Candidatus Entotheonellaceae</taxon>
        <taxon>Candidatus Entotheonella</taxon>
    </lineage>
</organism>
<dbReference type="Proteomes" id="UP000019140">
    <property type="component" value="Unassembled WGS sequence"/>
</dbReference>
<evidence type="ECO:0000313" key="3">
    <source>
        <dbReference type="Proteomes" id="UP000019140"/>
    </source>
</evidence>
<reference evidence="2 3" key="1">
    <citation type="journal article" date="2014" name="Nature">
        <title>An environmental bacterial taxon with a large and distinct metabolic repertoire.</title>
        <authorList>
            <person name="Wilson M.C."/>
            <person name="Mori T."/>
            <person name="Ruckert C."/>
            <person name="Uria A.R."/>
            <person name="Helf M.J."/>
            <person name="Takada K."/>
            <person name="Gernert C."/>
            <person name="Steffens U.A."/>
            <person name="Heycke N."/>
            <person name="Schmitt S."/>
            <person name="Rinke C."/>
            <person name="Helfrich E.J."/>
            <person name="Brachmann A.O."/>
            <person name="Gurgui C."/>
            <person name="Wakimoto T."/>
            <person name="Kracht M."/>
            <person name="Crusemann M."/>
            <person name="Hentschel U."/>
            <person name="Abe I."/>
            <person name="Matsunaga S."/>
            <person name="Kalinowski J."/>
            <person name="Takeyama H."/>
            <person name="Piel J."/>
        </authorList>
    </citation>
    <scope>NUCLEOTIDE SEQUENCE [LARGE SCALE GENOMIC DNA]</scope>
    <source>
        <strain evidence="3">TSY2</strain>
    </source>
</reference>
<dbReference type="Pfam" id="PF05685">
    <property type="entry name" value="Uma2"/>
    <property type="match status" value="1"/>
</dbReference>
<dbReference type="AlphaFoldDB" id="W4M1L6"/>
<dbReference type="PANTHER" id="PTHR47152:SF2">
    <property type="entry name" value="SLR2084 PROTEIN"/>
    <property type="match status" value="1"/>
</dbReference>
<dbReference type="InterPro" id="IPR012296">
    <property type="entry name" value="Nuclease_put_TT1808"/>
</dbReference>
<dbReference type="PATRIC" id="fig|1429439.4.peg.5607"/>
<feature type="domain" description="Putative restriction endonuclease" evidence="1">
    <location>
        <begin position="23"/>
        <end position="173"/>
    </location>
</feature>
<dbReference type="InterPro" id="IPR008538">
    <property type="entry name" value="Uma2"/>
</dbReference>
<gene>
    <name evidence="2" type="ORF">ETSY2_33095</name>
</gene>
<dbReference type="CDD" id="cd06260">
    <property type="entry name" value="DUF820-like"/>
    <property type="match status" value="1"/>
</dbReference>
<accession>W4M1L6</accession>
<proteinExistence type="predicted"/>
<name>W4M1L6_9BACT</name>